<evidence type="ECO:0000313" key="1">
    <source>
        <dbReference type="EMBL" id="EEC69337.1"/>
    </source>
</evidence>
<dbReference type="AlphaFoldDB" id="B8BPT9"/>
<protein>
    <submittedName>
        <fullName evidence="1">Uncharacterized protein</fullName>
    </submittedName>
</protein>
<gene>
    <name evidence="1" type="ORF">OsI_38443</name>
</gene>
<dbReference type="Gramene" id="BGIOSGA037446-TA">
    <property type="protein sequence ID" value="BGIOSGA037446-PA"/>
    <property type="gene ID" value="BGIOSGA037446"/>
</dbReference>
<dbReference type="HOGENOM" id="CLU_079488_0_0_1"/>
<dbReference type="EMBL" id="CM000137">
    <property type="protein sequence ID" value="EEC69337.1"/>
    <property type="molecule type" value="Genomic_DNA"/>
</dbReference>
<sequence>MAADGGGNGRERETDVCQAGAATAKATVEKLQRKPRGSDVIEVVLISMAAPVLVVVRLDAAAVDPATVAYLRDLVGALNGKTFQLACDSQIAAADAGMFRLRPEPSLLAGVPDSVASAINALEELLRQGSPALAAYERHTTFLRRARQEEAVGAAMPDVVPVNNLINDLQDALEDRRAQLVAAQSAKRQVFAEITAAARSPAVFTEESCAWAAAELAALLTRLGQAQEREAEVEMAMARMMPSFLVMFWHLEIAKARVDAAHAVLDAIPEMPNNWMDDFQVVCDGAMRFEESVSVLREYMA</sequence>
<dbReference type="OMA" id="ACDSQIA"/>
<name>B8BPT9_ORYSI</name>
<dbReference type="Proteomes" id="UP000007015">
    <property type="component" value="Chromosome 12"/>
</dbReference>
<evidence type="ECO:0000313" key="2">
    <source>
        <dbReference type="Proteomes" id="UP000007015"/>
    </source>
</evidence>
<keyword evidence="2" id="KW-1185">Reference proteome</keyword>
<organism evidence="1 2">
    <name type="scientific">Oryza sativa subsp. indica</name>
    <name type="common">Rice</name>
    <dbReference type="NCBI Taxonomy" id="39946"/>
    <lineage>
        <taxon>Eukaryota</taxon>
        <taxon>Viridiplantae</taxon>
        <taxon>Streptophyta</taxon>
        <taxon>Embryophyta</taxon>
        <taxon>Tracheophyta</taxon>
        <taxon>Spermatophyta</taxon>
        <taxon>Magnoliopsida</taxon>
        <taxon>Liliopsida</taxon>
        <taxon>Poales</taxon>
        <taxon>Poaceae</taxon>
        <taxon>BOP clade</taxon>
        <taxon>Oryzoideae</taxon>
        <taxon>Oryzeae</taxon>
        <taxon>Oryzinae</taxon>
        <taxon>Oryza</taxon>
        <taxon>Oryza sativa</taxon>
    </lineage>
</organism>
<accession>B8BPT9</accession>
<reference evidence="1 2" key="1">
    <citation type="journal article" date="2005" name="PLoS Biol.">
        <title>The genomes of Oryza sativa: a history of duplications.</title>
        <authorList>
            <person name="Yu J."/>
            <person name="Wang J."/>
            <person name="Lin W."/>
            <person name="Li S."/>
            <person name="Li H."/>
            <person name="Zhou J."/>
            <person name="Ni P."/>
            <person name="Dong W."/>
            <person name="Hu S."/>
            <person name="Zeng C."/>
            <person name="Zhang J."/>
            <person name="Zhang Y."/>
            <person name="Li R."/>
            <person name="Xu Z."/>
            <person name="Li S."/>
            <person name="Li X."/>
            <person name="Zheng H."/>
            <person name="Cong L."/>
            <person name="Lin L."/>
            <person name="Yin J."/>
            <person name="Geng J."/>
            <person name="Li G."/>
            <person name="Shi J."/>
            <person name="Liu J."/>
            <person name="Lv H."/>
            <person name="Li J."/>
            <person name="Wang J."/>
            <person name="Deng Y."/>
            <person name="Ran L."/>
            <person name="Shi X."/>
            <person name="Wang X."/>
            <person name="Wu Q."/>
            <person name="Li C."/>
            <person name="Ren X."/>
            <person name="Wang J."/>
            <person name="Wang X."/>
            <person name="Li D."/>
            <person name="Liu D."/>
            <person name="Zhang X."/>
            <person name="Ji Z."/>
            <person name="Zhao W."/>
            <person name="Sun Y."/>
            <person name="Zhang Z."/>
            <person name="Bao J."/>
            <person name="Han Y."/>
            <person name="Dong L."/>
            <person name="Ji J."/>
            <person name="Chen P."/>
            <person name="Wu S."/>
            <person name="Liu J."/>
            <person name="Xiao Y."/>
            <person name="Bu D."/>
            <person name="Tan J."/>
            <person name="Yang L."/>
            <person name="Ye C."/>
            <person name="Zhang J."/>
            <person name="Xu J."/>
            <person name="Zhou Y."/>
            <person name="Yu Y."/>
            <person name="Zhang B."/>
            <person name="Zhuang S."/>
            <person name="Wei H."/>
            <person name="Liu B."/>
            <person name="Lei M."/>
            <person name="Yu H."/>
            <person name="Li Y."/>
            <person name="Xu H."/>
            <person name="Wei S."/>
            <person name="He X."/>
            <person name="Fang L."/>
            <person name="Zhang Z."/>
            <person name="Zhang Y."/>
            <person name="Huang X."/>
            <person name="Su Z."/>
            <person name="Tong W."/>
            <person name="Li J."/>
            <person name="Tong Z."/>
            <person name="Li S."/>
            <person name="Ye J."/>
            <person name="Wang L."/>
            <person name="Fang L."/>
            <person name="Lei T."/>
            <person name="Chen C."/>
            <person name="Chen H."/>
            <person name="Xu Z."/>
            <person name="Li H."/>
            <person name="Huang H."/>
            <person name="Zhang F."/>
            <person name="Xu H."/>
            <person name="Li N."/>
            <person name="Zhao C."/>
            <person name="Li S."/>
            <person name="Dong L."/>
            <person name="Huang Y."/>
            <person name="Li L."/>
            <person name="Xi Y."/>
            <person name="Qi Q."/>
            <person name="Li W."/>
            <person name="Zhang B."/>
            <person name="Hu W."/>
            <person name="Zhang Y."/>
            <person name="Tian X."/>
            <person name="Jiao Y."/>
            <person name="Liang X."/>
            <person name="Jin J."/>
            <person name="Gao L."/>
            <person name="Zheng W."/>
            <person name="Hao B."/>
            <person name="Liu S."/>
            <person name="Wang W."/>
            <person name="Yuan L."/>
            <person name="Cao M."/>
            <person name="McDermott J."/>
            <person name="Samudrala R."/>
            <person name="Wang J."/>
            <person name="Wong G.K."/>
            <person name="Yang H."/>
        </authorList>
    </citation>
    <scope>NUCLEOTIDE SEQUENCE [LARGE SCALE GENOMIC DNA]</scope>
    <source>
        <strain evidence="2">cv. 93-11</strain>
    </source>
</reference>
<proteinExistence type="predicted"/>